<evidence type="ECO:0000256" key="2">
    <source>
        <dbReference type="ARBA" id="ARBA00022448"/>
    </source>
</evidence>
<evidence type="ECO:0000259" key="11">
    <source>
        <dbReference type="Pfam" id="PF00999"/>
    </source>
</evidence>
<gene>
    <name evidence="12" type="ORF">G3T36_12400</name>
</gene>
<feature type="transmembrane region" description="Helical" evidence="10">
    <location>
        <begin position="182"/>
        <end position="203"/>
    </location>
</feature>
<evidence type="ECO:0000256" key="6">
    <source>
        <dbReference type="ARBA" id="ARBA00023053"/>
    </source>
</evidence>
<dbReference type="InterPro" id="IPR018422">
    <property type="entry name" value="Cation/H_exchanger_CPA1"/>
</dbReference>
<dbReference type="Pfam" id="PF00999">
    <property type="entry name" value="Na_H_Exchanger"/>
    <property type="match status" value="1"/>
</dbReference>
<keyword evidence="9" id="KW-0739">Sodium transport</keyword>
<dbReference type="GO" id="GO:0005886">
    <property type="term" value="C:plasma membrane"/>
    <property type="evidence" value="ECO:0007669"/>
    <property type="project" value="UniProtKB-SubCell"/>
</dbReference>
<sequence length="580" mass="62433">MEIALIAVVGVVTVVAVAAFSKQLGVAAPLVLVVVGVATSFLPGLPSSLQVPSWVILGLVLPPLLYSSAVQVQLTDFRRNLGTISMLSVVLVIATAFAVGFLLHALLPALDLGSAIALGAVVSPTDAVAATSVAKRLGLPTRLVAVLEGESLVNDASALVLLKAAIGATGAGLSLLAIGGDFLYSVVVAIGIGLLVGVINVWVRAKLKDSVLETAISFVVPFVAYIPTESLGASGVLAVVVAGIYTGHSAARSFSPQARLSEQINWRTIKFLLENGVFLLMGIQLHEIISKAQDSVLGAWGAFGIGLLLCVVLLVIRALFVFPIVWQLKENQKRAPEVSERLSDGLERVRTEREKRPPQDERTERRWNRFTRYLERREADVSDLQDSPIGWRGGVVITWAGMRGVVTVAAAQSLPDSAYRSPLILIAFTVAIVTLLVQGGTLPVLIRRLGITGSDAAADRRELAGLLEEMSKAGLAAIDHPDDEAPEARTYDPDVVERVRQDTMLRVEAQWERAEREESDTPVFGPHQQYQALKEQVLEAERNALLDARSRGSYSSRVLLHAQVMLDFEESRLSHRDNEV</sequence>
<evidence type="ECO:0000256" key="8">
    <source>
        <dbReference type="ARBA" id="ARBA00023136"/>
    </source>
</evidence>
<keyword evidence="6" id="KW-0915">Sodium</keyword>
<feature type="transmembrane region" description="Helical" evidence="10">
    <location>
        <begin position="423"/>
        <end position="446"/>
    </location>
</feature>
<keyword evidence="3" id="KW-1003">Cell membrane</keyword>
<evidence type="ECO:0000256" key="4">
    <source>
        <dbReference type="ARBA" id="ARBA00022692"/>
    </source>
</evidence>
<comment type="caution">
    <text evidence="12">The sequence shown here is derived from an EMBL/GenBank/DDBJ whole genome shotgun (WGS) entry which is preliminary data.</text>
</comment>
<accession>A0A6L9Y061</accession>
<dbReference type="GO" id="GO:0051453">
    <property type="term" value="P:regulation of intracellular pH"/>
    <property type="evidence" value="ECO:0007669"/>
    <property type="project" value="TreeGrafter"/>
</dbReference>
<name>A0A6L9Y061_9MICO</name>
<keyword evidence="8 10" id="KW-0472">Membrane</keyword>
<dbReference type="AlphaFoldDB" id="A0A6L9Y061"/>
<dbReference type="GO" id="GO:0015386">
    <property type="term" value="F:potassium:proton antiporter activity"/>
    <property type="evidence" value="ECO:0007669"/>
    <property type="project" value="TreeGrafter"/>
</dbReference>
<evidence type="ECO:0000256" key="10">
    <source>
        <dbReference type="SAM" id="Phobius"/>
    </source>
</evidence>
<comment type="subcellular location">
    <subcellularLocation>
        <location evidence="1">Cell membrane</location>
        <topology evidence="1">Multi-pass membrane protein</topology>
    </subcellularLocation>
</comment>
<dbReference type="GO" id="GO:0015385">
    <property type="term" value="F:sodium:proton antiporter activity"/>
    <property type="evidence" value="ECO:0007669"/>
    <property type="project" value="InterPro"/>
</dbReference>
<dbReference type="GO" id="GO:0098719">
    <property type="term" value="P:sodium ion import across plasma membrane"/>
    <property type="evidence" value="ECO:0007669"/>
    <property type="project" value="TreeGrafter"/>
</dbReference>
<evidence type="ECO:0000256" key="9">
    <source>
        <dbReference type="ARBA" id="ARBA00023201"/>
    </source>
</evidence>
<dbReference type="EMBL" id="JAAGWY010000002">
    <property type="protein sequence ID" value="NEN06668.1"/>
    <property type="molecule type" value="Genomic_DNA"/>
</dbReference>
<keyword evidence="13" id="KW-1185">Reference proteome</keyword>
<keyword evidence="4 10" id="KW-0812">Transmembrane</keyword>
<keyword evidence="2" id="KW-0813">Transport</keyword>
<dbReference type="PANTHER" id="PTHR10110">
    <property type="entry name" value="SODIUM/HYDROGEN EXCHANGER"/>
    <property type="match status" value="1"/>
</dbReference>
<proteinExistence type="predicted"/>
<feature type="transmembrane region" description="Helical" evidence="10">
    <location>
        <begin position="301"/>
        <end position="326"/>
    </location>
</feature>
<dbReference type="Gene3D" id="6.10.140.1330">
    <property type="match status" value="1"/>
</dbReference>
<evidence type="ECO:0000256" key="5">
    <source>
        <dbReference type="ARBA" id="ARBA00022989"/>
    </source>
</evidence>
<organism evidence="12 13">
    <name type="scientific">Leifsonia tongyongensis</name>
    <dbReference type="NCBI Taxonomy" id="1268043"/>
    <lineage>
        <taxon>Bacteria</taxon>
        <taxon>Bacillati</taxon>
        <taxon>Actinomycetota</taxon>
        <taxon>Actinomycetes</taxon>
        <taxon>Micrococcales</taxon>
        <taxon>Microbacteriaceae</taxon>
        <taxon>Leifsonia</taxon>
    </lineage>
</organism>
<protein>
    <submittedName>
        <fullName evidence="12">Sodium:proton antiporter</fullName>
    </submittedName>
</protein>
<dbReference type="RefSeq" id="WP_163290058.1">
    <property type="nucleotide sequence ID" value="NZ_JAAGWY010000002.1"/>
</dbReference>
<reference evidence="12 13" key="1">
    <citation type="journal article" date="2014" name="J. Microbiol.">
        <title>Diaminobutyricibacter tongyongensis gen. nov., sp. nov. and Homoserinibacter gongjuensis gen. nov., sp. nov. belong to the family Microbacteriaceae.</title>
        <authorList>
            <person name="Kim S.J."/>
            <person name="Ahn J.H."/>
            <person name="Weon H.Y."/>
            <person name="Hamada M."/>
            <person name="Suzuki K."/>
            <person name="Kwon S.W."/>
        </authorList>
    </citation>
    <scope>NUCLEOTIDE SEQUENCE [LARGE SCALE GENOMIC DNA]</scope>
    <source>
        <strain evidence="12 13">NBRC 108724</strain>
    </source>
</reference>
<feature type="domain" description="Cation/H+ exchanger transmembrane" evidence="11">
    <location>
        <begin position="13"/>
        <end position="446"/>
    </location>
</feature>
<dbReference type="Proteomes" id="UP000474967">
    <property type="component" value="Unassembled WGS sequence"/>
</dbReference>
<keyword evidence="5 10" id="KW-1133">Transmembrane helix</keyword>
<dbReference type="InterPro" id="IPR006153">
    <property type="entry name" value="Cation/H_exchanger_TM"/>
</dbReference>
<evidence type="ECO:0000313" key="12">
    <source>
        <dbReference type="EMBL" id="NEN06668.1"/>
    </source>
</evidence>
<evidence type="ECO:0000256" key="7">
    <source>
        <dbReference type="ARBA" id="ARBA00023065"/>
    </source>
</evidence>
<evidence type="ECO:0000256" key="3">
    <source>
        <dbReference type="ARBA" id="ARBA00022475"/>
    </source>
</evidence>
<evidence type="ECO:0000256" key="1">
    <source>
        <dbReference type="ARBA" id="ARBA00004651"/>
    </source>
</evidence>
<dbReference type="PANTHER" id="PTHR10110:SF86">
    <property type="entry name" value="SODIUM_HYDROGEN EXCHANGER 7"/>
    <property type="match status" value="1"/>
</dbReference>
<feature type="transmembrane region" description="Helical" evidence="10">
    <location>
        <begin position="155"/>
        <end position="176"/>
    </location>
</feature>
<feature type="transmembrane region" description="Helical" evidence="10">
    <location>
        <begin position="51"/>
        <end position="72"/>
    </location>
</feature>
<evidence type="ECO:0000313" key="13">
    <source>
        <dbReference type="Proteomes" id="UP000474967"/>
    </source>
</evidence>
<feature type="transmembrane region" description="Helical" evidence="10">
    <location>
        <begin position="84"/>
        <end position="106"/>
    </location>
</feature>
<keyword evidence="7" id="KW-0406">Ion transport</keyword>